<dbReference type="GO" id="GO:0016887">
    <property type="term" value="F:ATP hydrolysis activity"/>
    <property type="evidence" value="ECO:0007669"/>
    <property type="project" value="InterPro"/>
</dbReference>
<dbReference type="PROSITE" id="PS50893">
    <property type="entry name" value="ABC_TRANSPORTER_2"/>
    <property type="match status" value="1"/>
</dbReference>
<dbReference type="Gene3D" id="3.40.50.300">
    <property type="entry name" value="P-loop containing nucleotide triphosphate hydrolases"/>
    <property type="match status" value="1"/>
</dbReference>
<dbReference type="SUPFAM" id="SSF52540">
    <property type="entry name" value="P-loop containing nucleoside triphosphate hydrolases"/>
    <property type="match status" value="1"/>
</dbReference>
<evidence type="ECO:0000256" key="3">
    <source>
        <dbReference type="ARBA" id="ARBA00022840"/>
    </source>
</evidence>
<reference evidence="5" key="1">
    <citation type="journal article" date="2014" name="Int. J. Syst. Evol. Microbiol.">
        <title>Complete genome sequence of Corynebacterium casei LMG S-19264T (=DSM 44701T), isolated from a smear-ripened cheese.</title>
        <authorList>
            <consortium name="US DOE Joint Genome Institute (JGI-PGF)"/>
            <person name="Walter F."/>
            <person name="Albersmeier A."/>
            <person name="Kalinowski J."/>
            <person name="Ruckert C."/>
        </authorList>
    </citation>
    <scope>NUCLEOTIDE SEQUENCE</scope>
    <source>
        <strain evidence="5">CGMCC 1.12214</strain>
    </source>
</reference>
<dbReference type="InterPro" id="IPR017871">
    <property type="entry name" value="ABC_transporter-like_CS"/>
</dbReference>
<gene>
    <name evidence="5" type="ORF">GCM10007036_06130</name>
</gene>
<name>A0A917I4E7_9HYPH</name>
<evidence type="ECO:0000259" key="4">
    <source>
        <dbReference type="PROSITE" id="PS50893"/>
    </source>
</evidence>
<comment type="similarity">
    <text evidence="1">Belongs to the ABC transporter superfamily.</text>
</comment>
<evidence type="ECO:0000256" key="2">
    <source>
        <dbReference type="ARBA" id="ARBA00022741"/>
    </source>
</evidence>
<dbReference type="PROSITE" id="PS00211">
    <property type="entry name" value="ABC_TRANSPORTER_1"/>
    <property type="match status" value="1"/>
</dbReference>
<dbReference type="InterPro" id="IPR050107">
    <property type="entry name" value="ABC_carbohydrate_import_ATPase"/>
</dbReference>
<comment type="caution">
    <text evidence="5">The sequence shown here is derived from an EMBL/GenBank/DDBJ whole genome shotgun (WGS) entry which is preliminary data.</text>
</comment>
<evidence type="ECO:0000313" key="6">
    <source>
        <dbReference type="Proteomes" id="UP000603912"/>
    </source>
</evidence>
<dbReference type="InterPro" id="IPR003439">
    <property type="entry name" value="ABC_transporter-like_ATP-bd"/>
</dbReference>
<keyword evidence="3 5" id="KW-0067">ATP-binding</keyword>
<dbReference type="PANTHER" id="PTHR43790:SF8">
    <property type="entry name" value="SUGAR ABC TRANSPORTER ATP-BINDING PROTEIN"/>
    <property type="match status" value="1"/>
</dbReference>
<dbReference type="PANTHER" id="PTHR43790">
    <property type="entry name" value="CARBOHYDRATE TRANSPORT ATP-BINDING PROTEIN MG119-RELATED"/>
    <property type="match status" value="1"/>
</dbReference>
<accession>A0A917I4E7</accession>
<dbReference type="Pfam" id="PF00005">
    <property type="entry name" value="ABC_tran"/>
    <property type="match status" value="1"/>
</dbReference>
<reference evidence="5" key="2">
    <citation type="submission" date="2020-09" db="EMBL/GenBank/DDBJ databases">
        <authorList>
            <person name="Sun Q."/>
            <person name="Zhou Y."/>
        </authorList>
    </citation>
    <scope>NUCLEOTIDE SEQUENCE</scope>
    <source>
        <strain evidence="5">CGMCC 1.12214</strain>
    </source>
</reference>
<dbReference type="SMART" id="SM00382">
    <property type="entry name" value="AAA"/>
    <property type="match status" value="1"/>
</dbReference>
<dbReference type="AlphaFoldDB" id="A0A917I4E7"/>
<dbReference type="InterPro" id="IPR027417">
    <property type="entry name" value="P-loop_NTPase"/>
</dbReference>
<evidence type="ECO:0000256" key="1">
    <source>
        <dbReference type="ARBA" id="ARBA00005417"/>
    </source>
</evidence>
<dbReference type="EMBL" id="BMES01000001">
    <property type="protein sequence ID" value="GGH09872.1"/>
    <property type="molecule type" value="Genomic_DNA"/>
</dbReference>
<dbReference type="Proteomes" id="UP000603912">
    <property type="component" value="Unassembled WGS sequence"/>
</dbReference>
<evidence type="ECO:0000313" key="5">
    <source>
        <dbReference type="EMBL" id="GGH09872.1"/>
    </source>
</evidence>
<sequence length="258" mass="27777">MTDIAAPILSLRGISKSYGGVDAVCGIDLDLHRGDVLAICGDNGAGKSSLIKIISGAQPPTAGTMTLRGEPVRFRSPHDALQKGVATIYQDLALAPRLSIAENVFMGAELTRRLGPIQLLDKARMRAEARRYLSRLSVDIPDTRRPVQRLSGGQRQAVAISRALRWDAEIIIMDEPTAALGVRETAQVLQLVRSLKADGRTVILISHNMRDVVALASRVVVLSRGRKVVDRPIDGLEPDDLSHMIMNGAERPAVAAAS</sequence>
<organism evidence="5 6">
    <name type="scientific">Alsobacter metallidurans</name>
    <dbReference type="NCBI Taxonomy" id="340221"/>
    <lineage>
        <taxon>Bacteria</taxon>
        <taxon>Pseudomonadati</taxon>
        <taxon>Pseudomonadota</taxon>
        <taxon>Alphaproteobacteria</taxon>
        <taxon>Hyphomicrobiales</taxon>
        <taxon>Alsobacteraceae</taxon>
        <taxon>Alsobacter</taxon>
    </lineage>
</organism>
<dbReference type="GO" id="GO:0005524">
    <property type="term" value="F:ATP binding"/>
    <property type="evidence" value="ECO:0007669"/>
    <property type="project" value="UniProtKB-KW"/>
</dbReference>
<dbReference type="CDD" id="cd03216">
    <property type="entry name" value="ABC_Carb_Monos_I"/>
    <property type="match status" value="1"/>
</dbReference>
<dbReference type="RefSeq" id="WP_188516251.1">
    <property type="nucleotide sequence ID" value="NZ_BMES01000001.1"/>
</dbReference>
<proteinExistence type="inferred from homology"/>
<keyword evidence="2" id="KW-0547">Nucleotide-binding</keyword>
<protein>
    <submittedName>
        <fullName evidence="5">ABC transporter ATP-binding protein</fullName>
    </submittedName>
</protein>
<feature type="domain" description="ABC transporter" evidence="4">
    <location>
        <begin position="9"/>
        <end position="249"/>
    </location>
</feature>
<keyword evidence="6" id="KW-1185">Reference proteome</keyword>
<dbReference type="InterPro" id="IPR003593">
    <property type="entry name" value="AAA+_ATPase"/>
</dbReference>